<dbReference type="KEGG" id="ebt:EBL_c01590"/>
<keyword evidence="6 7" id="KW-0472">Membrane</keyword>
<organism evidence="9 10">
    <name type="scientific">Shimwellia blattae (strain ATCC 29907 / DSM 4481 / JCM 1650 / NBRC 105725 / CDC 9005-74)</name>
    <name type="common">Escherichia blattae</name>
    <dbReference type="NCBI Taxonomy" id="630626"/>
    <lineage>
        <taxon>Bacteria</taxon>
        <taxon>Pseudomonadati</taxon>
        <taxon>Pseudomonadota</taxon>
        <taxon>Gammaproteobacteria</taxon>
        <taxon>Enterobacterales</taxon>
        <taxon>Enterobacteriaceae</taxon>
        <taxon>Shimwellia</taxon>
    </lineage>
</organism>
<accession>I2B440</accession>
<accession>K6VEF8</accession>
<dbReference type="Pfam" id="PF07690">
    <property type="entry name" value="MFS_1"/>
    <property type="match status" value="1"/>
</dbReference>
<keyword evidence="5 7" id="KW-1133">Transmembrane helix</keyword>
<keyword evidence="10" id="KW-1185">Reference proteome</keyword>
<dbReference type="GO" id="GO:0005886">
    <property type="term" value="C:plasma membrane"/>
    <property type="evidence" value="ECO:0007669"/>
    <property type="project" value="UniProtKB-SubCell"/>
</dbReference>
<name>I2B440_SHIBC</name>
<dbReference type="PROSITE" id="PS50850">
    <property type="entry name" value="MFS"/>
    <property type="match status" value="1"/>
</dbReference>
<dbReference type="Gene3D" id="1.20.1720.10">
    <property type="entry name" value="Multidrug resistance protein D"/>
    <property type="match status" value="1"/>
</dbReference>
<protein>
    <submittedName>
        <fullName evidence="9">Putative transport protein</fullName>
    </submittedName>
</protein>
<gene>
    <name evidence="9" type="ordered locus">EBL_c01590</name>
</gene>
<sequence length="505" mass="52576">MRMLWARLRPWLTLFIVVLVYIPVAIDATVLHVATPTLSTRLGASSNTLLWIIDIYSLIMAGMVLPMGALGDRIGFKRLLLTGSALFGLASLAAALAPGAGWLIAARGLLAVGAAMIVPATLAAIRTLFADTGQRNIALGIWAAVGSGGAAFGPLIGGFLLEHFYWGSVFLVNVPIILVVMLLTRFLVPVQQGRPGQPVNLRHALMLIAAILLIIYSLKTLLKGTQPLGVTLPALAVGALLLWRFIRTQLSLARPMIDIRLFGHRVIFCGIMMAMVAMITLVGFELMMAQELQFVHGFTPLAAGAFMLPVMLASGISGPVAGVLVSRCGLRRVAAGGMLLSGLSFAGLSATDFASQPYQAWALMALLGFSVASALLASTAAIMAAAPPEKASAAGAIETMAYELGAGLGVALFGLLLSRSFTAAIILPDGLAAPLSRQAASSIGEAMALAGQLDAQTGQHLAQAARHAFSLSHSLALGAASVLLLGLALAVWFALARSRRSEGAF</sequence>
<dbReference type="HOGENOM" id="CLU_000960_28_2_6"/>
<dbReference type="InterPro" id="IPR036259">
    <property type="entry name" value="MFS_trans_sf"/>
</dbReference>
<feature type="transmembrane region" description="Helical" evidence="7">
    <location>
        <begin position="79"/>
        <end position="98"/>
    </location>
</feature>
<feature type="transmembrane region" description="Helical" evidence="7">
    <location>
        <begin position="333"/>
        <end position="354"/>
    </location>
</feature>
<evidence type="ECO:0000256" key="1">
    <source>
        <dbReference type="ARBA" id="ARBA00004651"/>
    </source>
</evidence>
<evidence type="ECO:0000313" key="10">
    <source>
        <dbReference type="Proteomes" id="UP000001955"/>
    </source>
</evidence>
<keyword evidence="2" id="KW-0813">Transport</keyword>
<feature type="transmembrane region" description="Helical" evidence="7">
    <location>
        <begin position="163"/>
        <end position="183"/>
    </location>
</feature>
<dbReference type="eggNOG" id="COG0477">
    <property type="taxonomic scope" value="Bacteria"/>
</dbReference>
<feature type="transmembrane region" description="Helical" evidence="7">
    <location>
        <begin position="266"/>
        <end position="289"/>
    </location>
</feature>
<dbReference type="STRING" id="630626.EBL_c01590"/>
<evidence type="ECO:0000256" key="5">
    <source>
        <dbReference type="ARBA" id="ARBA00022989"/>
    </source>
</evidence>
<proteinExistence type="predicted"/>
<feature type="transmembrane region" description="Helical" evidence="7">
    <location>
        <begin position="360"/>
        <end position="385"/>
    </location>
</feature>
<dbReference type="RefSeq" id="WP_002440620.1">
    <property type="nucleotide sequence ID" value="NC_017910.1"/>
</dbReference>
<dbReference type="SUPFAM" id="SSF103473">
    <property type="entry name" value="MFS general substrate transporter"/>
    <property type="match status" value="1"/>
</dbReference>
<feature type="transmembrane region" description="Helical" evidence="7">
    <location>
        <begin position="406"/>
        <end position="427"/>
    </location>
</feature>
<reference evidence="9 10" key="1">
    <citation type="journal article" date="2012" name="J. Bacteriol.">
        <title>Complete genome sequence of the B12-producing Shimwellia blattae strain DSM 4481, isolated from a cockroach.</title>
        <authorList>
            <person name="Brzuszkiewicz E."/>
            <person name="Waschkowitz T."/>
            <person name="Wiezer A."/>
            <person name="Daniel R."/>
        </authorList>
    </citation>
    <scope>NUCLEOTIDE SEQUENCE [LARGE SCALE GENOMIC DNA]</scope>
    <source>
        <strain evidence="10">ATCC 29907 / DSM 4481 / JCM 1650 / NBRC 105725 / CDC 9005-74</strain>
    </source>
</reference>
<dbReference type="GO" id="GO:0022857">
    <property type="term" value="F:transmembrane transporter activity"/>
    <property type="evidence" value="ECO:0007669"/>
    <property type="project" value="InterPro"/>
</dbReference>
<feature type="transmembrane region" description="Helical" evidence="7">
    <location>
        <begin position="301"/>
        <end position="326"/>
    </location>
</feature>
<evidence type="ECO:0000313" key="9">
    <source>
        <dbReference type="EMBL" id="AFJ45294.1"/>
    </source>
</evidence>
<feature type="transmembrane region" description="Helical" evidence="7">
    <location>
        <begin position="12"/>
        <end position="34"/>
    </location>
</feature>
<dbReference type="NCBIfam" id="NF011571">
    <property type="entry name" value="PRK14995.1"/>
    <property type="match status" value="1"/>
</dbReference>
<evidence type="ECO:0000259" key="8">
    <source>
        <dbReference type="PROSITE" id="PS50850"/>
    </source>
</evidence>
<dbReference type="EMBL" id="CP001560">
    <property type="protein sequence ID" value="AFJ45294.1"/>
    <property type="molecule type" value="Genomic_DNA"/>
</dbReference>
<dbReference type="CDD" id="cd17321">
    <property type="entry name" value="MFS_MMR_MDR_like"/>
    <property type="match status" value="1"/>
</dbReference>
<feature type="domain" description="Major facilitator superfamily (MFS) profile" evidence="8">
    <location>
        <begin position="13"/>
        <end position="499"/>
    </location>
</feature>
<dbReference type="OrthoDB" id="9807274at2"/>
<evidence type="ECO:0000256" key="7">
    <source>
        <dbReference type="SAM" id="Phobius"/>
    </source>
</evidence>
<dbReference type="InterPro" id="IPR020846">
    <property type="entry name" value="MFS_dom"/>
</dbReference>
<dbReference type="Gene3D" id="1.20.1250.20">
    <property type="entry name" value="MFS general substrate transporter like domains"/>
    <property type="match status" value="1"/>
</dbReference>
<feature type="transmembrane region" description="Helical" evidence="7">
    <location>
        <begin position="475"/>
        <end position="495"/>
    </location>
</feature>
<feature type="transmembrane region" description="Helical" evidence="7">
    <location>
        <begin position="137"/>
        <end position="157"/>
    </location>
</feature>
<dbReference type="PATRIC" id="fig|630626.3.peg.164"/>
<evidence type="ECO:0000256" key="6">
    <source>
        <dbReference type="ARBA" id="ARBA00023136"/>
    </source>
</evidence>
<dbReference type="Proteomes" id="UP000001955">
    <property type="component" value="Chromosome"/>
</dbReference>
<feature type="transmembrane region" description="Helical" evidence="7">
    <location>
        <begin position="228"/>
        <end position="246"/>
    </location>
</feature>
<dbReference type="PANTHER" id="PTHR42718">
    <property type="entry name" value="MAJOR FACILITATOR SUPERFAMILY MULTIDRUG TRANSPORTER MFSC"/>
    <property type="match status" value="1"/>
</dbReference>
<feature type="transmembrane region" description="Helical" evidence="7">
    <location>
        <begin position="104"/>
        <end position="125"/>
    </location>
</feature>
<evidence type="ECO:0000256" key="3">
    <source>
        <dbReference type="ARBA" id="ARBA00022475"/>
    </source>
</evidence>
<feature type="transmembrane region" description="Helical" evidence="7">
    <location>
        <begin position="204"/>
        <end position="222"/>
    </location>
</feature>
<dbReference type="PRINTS" id="PR01036">
    <property type="entry name" value="TCRTETB"/>
</dbReference>
<comment type="subcellular location">
    <subcellularLocation>
        <location evidence="1">Cell membrane</location>
        <topology evidence="1">Multi-pass membrane protein</topology>
    </subcellularLocation>
</comment>
<keyword evidence="4 7" id="KW-0812">Transmembrane</keyword>
<evidence type="ECO:0000256" key="2">
    <source>
        <dbReference type="ARBA" id="ARBA00022448"/>
    </source>
</evidence>
<dbReference type="InterPro" id="IPR011701">
    <property type="entry name" value="MFS"/>
</dbReference>
<keyword evidence="3" id="KW-1003">Cell membrane</keyword>
<dbReference type="PANTHER" id="PTHR42718:SF47">
    <property type="entry name" value="METHYL VIOLOGEN RESISTANCE PROTEIN SMVA"/>
    <property type="match status" value="1"/>
</dbReference>
<feature type="transmembrane region" description="Helical" evidence="7">
    <location>
        <begin position="49"/>
        <end position="67"/>
    </location>
</feature>
<evidence type="ECO:0000256" key="4">
    <source>
        <dbReference type="ARBA" id="ARBA00022692"/>
    </source>
</evidence>
<dbReference type="AlphaFoldDB" id="I2B440"/>